<keyword evidence="4" id="KW-0963">Cytoplasm</keyword>
<dbReference type="Pfam" id="PF03999">
    <property type="entry name" value="MAP65_ASE1"/>
    <property type="match status" value="1"/>
</dbReference>
<sequence length="174" mass="19337">MADAENSLLGETTCGSLLQKLQEIWDEVGESDEERDKMLLQIEQECLDVYKRKVEQAANSRAQLLQVLSDAKLELSTLVSALGDKSSVGIPEKGSETIKEQLAAIAPALEQLWKQKEERVKEFSDVRSQIQKICGEIAGNASEQTGALAVDDSDLSLKKLDEYQVKLKELQKEK</sequence>
<feature type="non-terminal residue" evidence="5">
    <location>
        <position position="174"/>
    </location>
</feature>
<organism evidence="5 6">
    <name type="scientific">Gossypium raimondii</name>
    <name type="common">Peruvian cotton</name>
    <name type="synonym">Gossypium klotzschianum subsp. raimondii</name>
    <dbReference type="NCBI Taxonomy" id="29730"/>
    <lineage>
        <taxon>Eukaryota</taxon>
        <taxon>Viridiplantae</taxon>
        <taxon>Streptophyta</taxon>
        <taxon>Embryophyta</taxon>
        <taxon>Tracheophyta</taxon>
        <taxon>Spermatophyta</taxon>
        <taxon>Magnoliopsida</taxon>
        <taxon>eudicotyledons</taxon>
        <taxon>Gunneridae</taxon>
        <taxon>Pentapetalae</taxon>
        <taxon>rosids</taxon>
        <taxon>malvids</taxon>
        <taxon>Malvales</taxon>
        <taxon>Malvaceae</taxon>
        <taxon>Malvoideae</taxon>
        <taxon>Gossypium</taxon>
    </lineage>
</organism>
<keyword evidence="3" id="KW-0493">Microtubule</keyword>
<dbReference type="GO" id="GO:0008017">
    <property type="term" value="F:microtubule binding"/>
    <property type="evidence" value="ECO:0007669"/>
    <property type="project" value="InterPro"/>
</dbReference>
<dbReference type="GO" id="GO:0005819">
    <property type="term" value="C:spindle"/>
    <property type="evidence" value="ECO:0007669"/>
    <property type="project" value="TreeGrafter"/>
</dbReference>
<accession>A0A7J8Q6L4</accession>
<dbReference type="GO" id="GO:0000226">
    <property type="term" value="P:microtubule cytoskeleton organization"/>
    <property type="evidence" value="ECO:0007669"/>
    <property type="project" value="InterPro"/>
</dbReference>
<dbReference type="AlphaFoldDB" id="A0A7J8Q6L4"/>
<dbReference type="GO" id="GO:0000911">
    <property type="term" value="P:cytokinesis by cell plate formation"/>
    <property type="evidence" value="ECO:0007669"/>
    <property type="project" value="TreeGrafter"/>
</dbReference>
<evidence type="ECO:0000256" key="3">
    <source>
        <dbReference type="ARBA" id="ARBA00022701"/>
    </source>
</evidence>
<protein>
    <recommendedName>
        <fullName evidence="7">65-kDa microtubule-associated protein 1</fullName>
    </recommendedName>
</protein>
<dbReference type="PANTHER" id="PTHR19321:SF41">
    <property type="entry name" value="FASCETTO-RELATED"/>
    <property type="match status" value="1"/>
</dbReference>
<keyword evidence="4" id="KW-0206">Cytoskeleton</keyword>
<dbReference type="GO" id="GO:0005874">
    <property type="term" value="C:microtubule"/>
    <property type="evidence" value="ECO:0007669"/>
    <property type="project" value="UniProtKB-KW"/>
</dbReference>
<gene>
    <name evidence="5" type="ORF">Gorai_013766</name>
</gene>
<evidence type="ECO:0000313" key="5">
    <source>
        <dbReference type="EMBL" id="MBA0596963.1"/>
    </source>
</evidence>
<evidence type="ECO:0000313" key="6">
    <source>
        <dbReference type="Proteomes" id="UP000593578"/>
    </source>
</evidence>
<reference evidence="5 6" key="1">
    <citation type="journal article" date="2019" name="Genome Biol. Evol.">
        <title>Insights into the evolution of the New World diploid cottons (Gossypium, subgenus Houzingenia) based on genome sequencing.</title>
        <authorList>
            <person name="Grover C.E."/>
            <person name="Arick M.A. 2nd"/>
            <person name="Thrash A."/>
            <person name="Conover J.L."/>
            <person name="Sanders W.S."/>
            <person name="Peterson D.G."/>
            <person name="Frelichowski J.E."/>
            <person name="Scheffler J.A."/>
            <person name="Scheffler B.E."/>
            <person name="Wendel J.F."/>
        </authorList>
    </citation>
    <scope>NUCLEOTIDE SEQUENCE [LARGE SCALE GENOMIC DNA]</scope>
    <source>
        <strain evidence="5">8</strain>
        <tissue evidence="5">Leaf</tissue>
    </source>
</reference>
<evidence type="ECO:0000256" key="2">
    <source>
        <dbReference type="ARBA" id="ARBA00006187"/>
    </source>
</evidence>
<comment type="caution">
    <text evidence="5">The sequence shown here is derived from an EMBL/GenBank/DDBJ whole genome shotgun (WGS) entry which is preliminary data.</text>
</comment>
<proteinExistence type="inferred from homology"/>
<comment type="similarity">
    <text evidence="2">Belongs to the MAP65/ASE1 family.</text>
</comment>
<dbReference type="PANTHER" id="PTHR19321">
    <property type="entry name" value="PROTEIN REGULATOR OF CYTOKINESIS 1 PRC1-RELATED"/>
    <property type="match status" value="1"/>
</dbReference>
<dbReference type="EMBL" id="JABEZZ010000009">
    <property type="protein sequence ID" value="MBA0596963.1"/>
    <property type="molecule type" value="Genomic_DNA"/>
</dbReference>
<name>A0A7J8Q6L4_GOSRA</name>
<dbReference type="GO" id="GO:0005737">
    <property type="term" value="C:cytoplasm"/>
    <property type="evidence" value="ECO:0007669"/>
    <property type="project" value="TreeGrafter"/>
</dbReference>
<evidence type="ECO:0000256" key="4">
    <source>
        <dbReference type="ARBA" id="ARBA00023212"/>
    </source>
</evidence>
<evidence type="ECO:0008006" key="7">
    <source>
        <dbReference type="Google" id="ProtNLM"/>
    </source>
</evidence>
<comment type="subcellular location">
    <subcellularLocation>
        <location evidence="1">Cytoplasm</location>
        <location evidence="1">Cytoskeleton</location>
    </subcellularLocation>
</comment>
<dbReference type="InterPro" id="IPR007145">
    <property type="entry name" value="MAP65_Ase1_PRC1"/>
</dbReference>
<evidence type="ECO:0000256" key="1">
    <source>
        <dbReference type="ARBA" id="ARBA00004245"/>
    </source>
</evidence>
<dbReference type="Proteomes" id="UP000593578">
    <property type="component" value="Unassembled WGS sequence"/>
</dbReference>